<reference evidence="2 3" key="1">
    <citation type="submission" date="2018-06" db="EMBL/GenBank/DDBJ databases">
        <title>Genomic Encyclopedia of Type Strains, Phase III (KMG-III): the genomes of soil and plant-associated and newly described type strains.</title>
        <authorList>
            <person name="Whitman W."/>
        </authorList>
    </citation>
    <scope>NUCLEOTIDE SEQUENCE [LARGE SCALE GENOMIC DNA]</scope>
    <source>
        <strain evidence="2 3">CGMCC 1.12398</strain>
    </source>
</reference>
<feature type="chain" id="PRO_5016249994" description="Lipoprotein" evidence="1">
    <location>
        <begin position="22"/>
        <end position="267"/>
    </location>
</feature>
<dbReference type="EMBL" id="QLMI01000005">
    <property type="protein sequence ID" value="RAK21803.1"/>
    <property type="molecule type" value="Genomic_DNA"/>
</dbReference>
<dbReference type="PROSITE" id="PS51257">
    <property type="entry name" value="PROKAR_LIPOPROTEIN"/>
    <property type="match status" value="1"/>
</dbReference>
<evidence type="ECO:0000313" key="3">
    <source>
        <dbReference type="Proteomes" id="UP000249620"/>
    </source>
</evidence>
<keyword evidence="1" id="KW-0732">Signal</keyword>
<evidence type="ECO:0008006" key="4">
    <source>
        <dbReference type="Google" id="ProtNLM"/>
    </source>
</evidence>
<evidence type="ECO:0000313" key="2">
    <source>
        <dbReference type="EMBL" id="RAK21803.1"/>
    </source>
</evidence>
<dbReference type="RefSeq" id="WP_111567239.1">
    <property type="nucleotide sequence ID" value="NZ_QLMI01000005.1"/>
</dbReference>
<accession>A0A327YLF7</accession>
<keyword evidence="3" id="KW-1185">Reference proteome</keyword>
<gene>
    <name evidence="2" type="ORF">B0I03_105239</name>
</gene>
<dbReference type="Proteomes" id="UP000249620">
    <property type="component" value="Unassembled WGS sequence"/>
</dbReference>
<dbReference type="AlphaFoldDB" id="A0A327YLF7"/>
<name>A0A327YLF7_9FLAO</name>
<sequence>MKKSILLTILCSSILFLSCSSDDENGNNGTNFEIPLNNNNYWTYDVDSEGTLSRDSLYISGDVVFNTKTYKKFQTRDDVATGFYSSSLRNNGVRKSDSKLLLSGDLSLAPGQNLPINLDLSLDDFVIFNSNASNNQALNSSAVTGSINETVNGYPLTINYSLQSYGGETLSTFATNGVTYSNVKSTKIKLNVSITTVITVLGSPQTITALAAQDVLVSTQYLADGIGVVYTNTVSSYNINSFIADEFGVPPTNTQTQEEFLDTYIIN</sequence>
<organism evidence="2 3">
    <name type="scientific">Flavobacterium aquaticum</name>
    <dbReference type="NCBI Taxonomy" id="1236486"/>
    <lineage>
        <taxon>Bacteria</taxon>
        <taxon>Pseudomonadati</taxon>
        <taxon>Bacteroidota</taxon>
        <taxon>Flavobacteriia</taxon>
        <taxon>Flavobacteriales</taxon>
        <taxon>Flavobacteriaceae</taxon>
        <taxon>Flavobacterium</taxon>
    </lineage>
</organism>
<comment type="caution">
    <text evidence="2">The sequence shown here is derived from an EMBL/GenBank/DDBJ whole genome shotgun (WGS) entry which is preliminary data.</text>
</comment>
<dbReference type="OrthoDB" id="1435518at2"/>
<protein>
    <recommendedName>
        <fullName evidence="4">Lipoprotein</fullName>
    </recommendedName>
</protein>
<feature type="signal peptide" evidence="1">
    <location>
        <begin position="1"/>
        <end position="21"/>
    </location>
</feature>
<evidence type="ECO:0000256" key="1">
    <source>
        <dbReference type="SAM" id="SignalP"/>
    </source>
</evidence>
<proteinExistence type="predicted"/>